<evidence type="ECO:0008006" key="4">
    <source>
        <dbReference type="Google" id="ProtNLM"/>
    </source>
</evidence>
<organism evidence="2 3">
    <name type="scientific">Candidatus Fervidibacter japonicus</name>
    <dbReference type="NCBI Taxonomy" id="2035412"/>
    <lineage>
        <taxon>Bacteria</taxon>
        <taxon>Candidatus Fervidibacterota</taxon>
        <taxon>Candidatus Fervidibacter</taxon>
    </lineage>
</organism>
<evidence type="ECO:0000313" key="2">
    <source>
        <dbReference type="EMBL" id="GBC99177.1"/>
    </source>
</evidence>
<keyword evidence="1" id="KW-1133">Transmembrane helix</keyword>
<dbReference type="Pfam" id="PF06182">
    <property type="entry name" value="ABC2_membrane_6"/>
    <property type="match status" value="1"/>
</dbReference>
<proteinExistence type="predicted"/>
<dbReference type="EMBL" id="BEHT01000022">
    <property type="protein sequence ID" value="GBC99177.1"/>
    <property type="molecule type" value="Genomic_DNA"/>
</dbReference>
<name>A0A2H5XDG1_9BACT</name>
<feature type="transmembrane region" description="Helical" evidence="1">
    <location>
        <begin position="66"/>
        <end position="84"/>
    </location>
</feature>
<feature type="transmembrane region" description="Helical" evidence="1">
    <location>
        <begin position="120"/>
        <end position="139"/>
    </location>
</feature>
<dbReference type="AlphaFoldDB" id="A0A2H5XDG1"/>
<gene>
    <name evidence="2" type="ORF">HRbin17_01698</name>
</gene>
<feature type="transmembrane region" description="Helical" evidence="1">
    <location>
        <begin position="151"/>
        <end position="179"/>
    </location>
</feature>
<feature type="transmembrane region" description="Helical" evidence="1">
    <location>
        <begin position="37"/>
        <end position="54"/>
    </location>
</feature>
<evidence type="ECO:0000256" key="1">
    <source>
        <dbReference type="SAM" id="Phobius"/>
    </source>
</evidence>
<keyword evidence="1" id="KW-0812">Transmembrane</keyword>
<sequence length="266" mass="29956">MIKALRRYGKALAAFARISVAEEAAYRAHFVINSVQSLFWLVWFLVSVRVYFLHTDQLGGWRYEEVLVVVGVFQIVNGVIQTLFQPNIGRLVEYVRMGTLDLLLTKPLDSQFIVSTRYFVPWRLVSVVAGLGLVGYAAWRLDAAITPVGVALFLLLLACALTIVYCVMLGVMTLCFWFVRLENLMALLWSFWEMGRYPITVYRGVLRFALTYLVPVAFVTTVPAQAVTGRLTASAVFAAMGVAMGLLLVTRWFWLFGLRHYTSASS</sequence>
<feature type="transmembrane region" description="Helical" evidence="1">
    <location>
        <begin position="199"/>
        <end position="219"/>
    </location>
</feature>
<comment type="caution">
    <text evidence="2">The sequence shown here is derived from an EMBL/GenBank/DDBJ whole genome shotgun (WGS) entry which is preliminary data.</text>
</comment>
<protein>
    <recommendedName>
        <fullName evidence="4">ABC transporter permease</fullName>
    </recommendedName>
</protein>
<feature type="transmembrane region" description="Helical" evidence="1">
    <location>
        <begin position="231"/>
        <end position="254"/>
    </location>
</feature>
<evidence type="ECO:0000313" key="3">
    <source>
        <dbReference type="Proteomes" id="UP000236173"/>
    </source>
</evidence>
<dbReference type="PANTHER" id="PTHR36833:SF2">
    <property type="entry name" value="SLR0610 PROTEIN"/>
    <property type="match status" value="1"/>
</dbReference>
<dbReference type="InterPro" id="IPR010390">
    <property type="entry name" value="ABC-2_transporter-like"/>
</dbReference>
<keyword evidence="1" id="KW-0472">Membrane</keyword>
<dbReference type="Proteomes" id="UP000236173">
    <property type="component" value="Unassembled WGS sequence"/>
</dbReference>
<reference evidence="3" key="1">
    <citation type="submission" date="2017-09" db="EMBL/GenBank/DDBJ databases">
        <title>Metaegenomics of thermophilic ammonia-oxidizing enrichment culture.</title>
        <authorList>
            <person name="Kato S."/>
            <person name="Suzuki K."/>
        </authorList>
    </citation>
    <scope>NUCLEOTIDE SEQUENCE [LARGE SCALE GENOMIC DNA]</scope>
</reference>
<accession>A0A2H5XDG1</accession>
<dbReference type="PANTHER" id="PTHR36833">
    <property type="entry name" value="SLR0610 PROTEIN-RELATED"/>
    <property type="match status" value="1"/>
</dbReference>